<dbReference type="AlphaFoldDB" id="A0A6A4T1K2"/>
<protein>
    <submittedName>
        <fullName evidence="1">Uncharacterized protein</fullName>
    </submittedName>
</protein>
<sequence>MSAILFRPAACRHRRRLIRLTPGSEGSAAVGGEKPVALTEERRPVNHRALLHSAFQSEKARTATSHPFYLISLFDMDMVLSFQQHTVIFLVIQRHYGSTLSSSFSPIFACA</sequence>
<reference evidence="1 2" key="1">
    <citation type="submission" date="2019-06" db="EMBL/GenBank/DDBJ databases">
        <title>Draft genomes of female and male turbot (Scophthalmus maximus).</title>
        <authorList>
            <person name="Xu H."/>
            <person name="Xu X.-W."/>
            <person name="Shao C."/>
            <person name="Chen S."/>
        </authorList>
    </citation>
    <scope>NUCLEOTIDE SEQUENCE [LARGE SCALE GENOMIC DNA]</scope>
    <source>
        <strain evidence="1">Ysfricsl-2016a</strain>
        <tissue evidence="1">Blood</tissue>
    </source>
</reference>
<accession>A0A6A4T1K2</accession>
<proteinExistence type="predicted"/>
<comment type="caution">
    <text evidence="1">The sequence shown here is derived from an EMBL/GenBank/DDBJ whole genome shotgun (WGS) entry which is preliminary data.</text>
</comment>
<evidence type="ECO:0000313" key="1">
    <source>
        <dbReference type="EMBL" id="KAF0037111.1"/>
    </source>
</evidence>
<dbReference type="Proteomes" id="UP000438429">
    <property type="component" value="Unassembled WGS sequence"/>
</dbReference>
<dbReference type="EMBL" id="VEVO01000009">
    <property type="protein sequence ID" value="KAF0037111.1"/>
    <property type="molecule type" value="Genomic_DNA"/>
</dbReference>
<evidence type="ECO:0000313" key="2">
    <source>
        <dbReference type="Proteomes" id="UP000438429"/>
    </source>
</evidence>
<organism evidence="1 2">
    <name type="scientific">Scophthalmus maximus</name>
    <name type="common">Turbot</name>
    <name type="synonym">Psetta maxima</name>
    <dbReference type="NCBI Taxonomy" id="52904"/>
    <lineage>
        <taxon>Eukaryota</taxon>
        <taxon>Metazoa</taxon>
        <taxon>Chordata</taxon>
        <taxon>Craniata</taxon>
        <taxon>Vertebrata</taxon>
        <taxon>Euteleostomi</taxon>
        <taxon>Actinopterygii</taxon>
        <taxon>Neopterygii</taxon>
        <taxon>Teleostei</taxon>
        <taxon>Neoteleostei</taxon>
        <taxon>Acanthomorphata</taxon>
        <taxon>Carangaria</taxon>
        <taxon>Pleuronectiformes</taxon>
        <taxon>Pleuronectoidei</taxon>
        <taxon>Scophthalmidae</taxon>
        <taxon>Scophthalmus</taxon>
    </lineage>
</organism>
<name>A0A6A4T1K2_SCOMX</name>
<gene>
    <name evidence="1" type="ORF">F2P81_009985</name>
</gene>